<feature type="domain" description="Xylose isomerase-like TIM barrel" evidence="2">
    <location>
        <begin position="39"/>
        <end position="265"/>
    </location>
</feature>
<dbReference type="Pfam" id="PF01261">
    <property type="entry name" value="AP_endonuc_2"/>
    <property type="match status" value="1"/>
</dbReference>
<dbReference type="Gene3D" id="3.20.20.150">
    <property type="entry name" value="Divalent-metal-dependent TIM barrel enzymes"/>
    <property type="match status" value="1"/>
</dbReference>
<reference evidence="3" key="1">
    <citation type="submission" date="2014-08" db="EMBL/GenBank/DDBJ databases">
        <authorList>
            <person name="Falentin Helene"/>
        </authorList>
    </citation>
    <scope>NUCLEOTIDE SEQUENCE</scope>
</reference>
<evidence type="ECO:0000256" key="1">
    <source>
        <dbReference type="SAM" id="MobiDB-lite"/>
    </source>
</evidence>
<dbReference type="EMBL" id="LM676414">
    <property type="protein sequence ID" value="CEP26538.1"/>
    <property type="molecule type" value="Genomic_DNA"/>
</dbReference>
<dbReference type="SUPFAM" id="SSF51658">
    <property type="entry name" value="Xylose isomerase-like"/>
    <property type="match status" value="1"/>
</dbReference>
<keyword evidence="3" id="KW-0378">Hydrolase</keyword>
<evidence type="ECO:0000313" key="3">
    <source>
        <dbReference type="EMBL" id="CEP26538.1"/>
    </source>
</evidence>
<protein>
    <submittedName>
        <fullName evidence="3">Endonuclease</fullName>
    </submittedName>
</protein>
<dbReference type="InterPro" id="IPR036237">
    <property type="entry name" value="Xyl_isomerase-like_sf"/>
</dbReference>
<dbReference type="PANTHER" id="PTHR12110:SF47">
    <property type="match status" value="1"/>
</dbReference>
<gene>
    <name evidence="3" type="ORF">PFCIRM138_08095</name>
</gene>
<evidence type="ECO:0000259" key="2">
    <source>
        <dbReference type="Pfam" id="PF01261"/>
    </source>
</evidence>
<sequence>MFYRGGVVSKPPPDASGSKRLSVSLSTSSCYPEHTAEAFDIAAEAGYDGVEVMVGLDAASADVPYLARLAAQSGMPVVSVHAPCLLLTQNVWGPDPWDKVRHSCEAALALGSDVVVLHPPLRWQREYAAGFVAGVRDISEHTGVTIAVENMYPWRTPGRAFQAYLPSWDPTDLDYDALTLDVSHAATSQLDALELARTWGPRLRHVHLTDGVGLRRDEHLFPGEGTQNVWGLLQYLNDSPFDGRIVLEVNTRKADNHAERVRELREVADNTRLHLGQLDAARPGTTPTS</sequence>
<proteinExistence type="predicted"/>
<dbReference type="PANTHER" id="PTHR12110">
    <property type="entry name" value="HYDROXYPYRUVATE ISOMERASE"/>
    <property type="match status" value="1"/>
</dbReference>
<organism evidence="3">
    <name type="scientific">Propionibacterium freudenreichii subsp. freudenreichii</name>
    <dbReference type="NCBI Taxonomy" id="66712"/>
    <lineage>
        <taxon>Bacteria</taxon>
        <taxon>Bacillati</taxon>
        <taxon>Actinomycetota</taxon>
        <taxon>Actinomycetes</taxon>
        <taxon>Propionibacteriales</taxon>
        <taxon>Propionibacteriaceae</taxon>
        <taxon>Propionibacterium</taxon>
    </lineage>
</organism>
<dbReference type="AlphaFoldDB" id="A0A0B7NZZ3"/>
<feature type="region of interest" description="Disordered" evidence="1">
    <location>
        <begin position="1"/>
        <end position="20"/>
    </location>
</feature>
<keyword evidence="3" id="KW-0255">Endonuclease</keyword>
<dbReference type="InterPro" id="IPR050312">
    <property type="entry name" value="IolE/XylAMocC-like"/>
</dbReference>
<accession>A0A0B7NZZ3</accession>
<keyword evidence="3" id="KW-0540">Nuclease</keyword>
<name>A0A0B7NZZ3_PROFF</name>
<dbReference type="GO" id="GO:0004519">
    <property type="term" value="F:endonuclease activity"/>
    <property type="evidence" value="ECO:0007669"/>
    <property type="project" value="UniProtKB-KW"/>
</dbReference>
<dbReference type="InterPro" id="IPR013022">
    <property type="entry name" value="Xyl_isomerase-like_TIM-brl"/>
</dbReference>